<gene>
    <name evidence="2" type="ORF">A4V09_12140</name>
</gene>
<dbReference type="RefSeq" id="WP_065542616.1">
    <property type="nucleotide sequence ID" value="NZ_CP015405.2"/>
</dbReference>
<accession>A0A1C7I9Y8</accession>
<dbReference type="KEGG" id="byl:A4V09_12140"/>
<name>A0A1C7I9Y8_9FIRM</name>
<reference evidence="2" key="1">
    <citation type="submission" date="2017-04" db="EMBL/GenBank/DDBJ databases">
        <title>Complete Genome Sequences of Twelve Strains of a Stable Defined Moderately Diverse Mouse Microbiota 2 (sDMDMm2).</title>
        <authorList>
            <person name="Uchimura Y."/>
            <person name="Wyss M."/>
            <person name="Brugiroux S."/>
            <person name="Limenitakis J.P."/>
            <person name="Stecher B."/>
            <person name="McCoy K.D."/>
            <person name="Macpherson A.J."/>
        </authorList>
    </citation>
    <scope>NUCLEOTIDE SEQUENCE</scope>
    <source>
        <strain evidence="2">YL58</strain>
    </source>
</reference>
<dbReference type="Pfam" id="PF00583">
    <property type="entry name" value="Acetyltransf_1"/>
    <property type="match status" value="1"/>
</dbReference>
<dbReference type="STRING" id="1796616.A4V09_12140"/>
<dbReference type="Proteomes" id="UP000092574">
    <property type="component" value="Chromosome"/>
</dbReference>
<dbReference type="OrthoDB" id="9800193at2"/>
<dbReference type="AlphaFoldDB" id="A0A1C7I9Y8"/>
<dbReference type="EMBL" id="CP015405">
    <property type="protein sequence ID" value="ANU76451.1"/>
    <property type="molecule type" value="Genomic_DNA"/>
</dbReference>
<dbReference type="GO" id="GO:0016747">
    <property type="term" value="F:acyltransferase activity, transferring groups other than amino-acyl groups"/>
    <property type="evidence" value="ECO:0007669"/>
    <property type="project" value="InterPro"/>
</dbReference>
<organism evidence="2 3">
    <name type="scientific">Blautia pseudococcoides</name>
    <dbReference type="NCBI Taxonomy" id="1796616"/>
    <lineage>
        <taxon>Bacteria</taxon>
        <taxon>Bacillati</taxon>
        <taxon>Bacillota</taxon>
        <taxon>Clostridia</taxon>
        <taxon>Lachnospirales</taxon>
        <taxon>Lachnospiraceae</taxon>
        <taxon>Blautia</taxon>
    </lineage>
</organism>
<evidence type="ECO:0000313" key="2">
    <source>
        <dbReference type="EMBL" id="ANU76451.1"/>
    </source>
</evidence>
<evidence type="ECO:0000259" key="1">
    <source>
        <dbReference type="PROSITE" id="PS51186"/>
    </source>
</evidence>
<feature type="domain" description="N-acetyltransferase" evidence="1">
    <location>
        <begin position="30"/>
        <end position="190"/>
    </location>
</feature>
<sequence length="199" mass="22945">MDKDTVIHYVEIDKKDASIYDEIEMKVRVKEIYEVNGNGVDDITFQKKEVSPYTKDFTENANYKRWKRQFDLENWNFFVAFDGNRPVGGAVLCSHSSELNMLEGREDLGVLWDIRVDSGYKHCGVGQRLFQLVKVKAENLGLIQLKIECQNNNVPAVDFYFKQGAHIGAVNRYAYYGDKDAADEVQFLLYVNLFPGIHN</sequence>
<dbReference type="CDD" id="cd04301">
    <property type="entry name" value="NAT_SF"/>
    <property type="match status" value="1"/>
</dbReference>
<dbReference type="InterPro" id="IPR016181">
    <property type="entry name" value="Acyl_CoA_acyltransferase"/>
</dbReference>
<dbReference type="PROSITE" id="PS51186">
    <property type="entry name" value="GNAT"/>
    <property type="match status" value="1"/>
</dbReference>
<protein>
    <submittedName>
        <fullName evidence="2">N-acetyltransferase</fullName>
    </submittedName>
</protein>
<proteinExistence type="predicted"/>
<keyword evidence="3" id="KW-1185">Reference proteome</keyword>
<dbReference type="SUPFAM" id="SSF55729">
    <property type="entry name" value="Acyl-CoA N-acyltransferases (Nat)"/>
    <property type="match status" value="1"/>
</dbReference>
<evidence type="ECO:0000313" key="3">
    <source>
        <dbReference type="Proteomes" id="UP000092574"/>
    </source>
</evidence>
<dbReference type="InterPro" id="IPR000182">
    <property type="entry name" value="GNAT_dom"/>
</dbReference>
<dbReference type="Gene3D" id="3.40.630.30">
    <property type="match status" value="1"/>
</dbReference>